<keyword evidence="3 7" id="KW-0313">Glucose metabolism</keyword>
<dbReference type="SUPFAM" id="SSF51735">
    <property type="entry name" value="NAD(P)-binding Rossmann-fold domains"/>
    <property type="match status" value="1"/>
</dbReference>
<evidence type="ECO:0000259" key="9">
    <source>
        <dbReference type="Pfam" id="PF02781"/>
    </source>
</evidence>
<feature type="binding site" evidence="7">
    <location>
        <position position="180"/>
    </location>
    <ligand>
        <name>substrate</name>
    </ligand>
</feature>
<sequence>MDSFSFVLFGATGDLAKRKIFPALYNLFLDNRLTAPFSVIGLGRRNWTDEVFQFHVKNSLNHFSRRFKEHDAMLDDFLQIFRYCALDVTNSEGYKAVHELILSREKELGILGNRVFYLSVSPEFFGIITSNIEKSGIGVSKGWKRLVIEKPFGRDITSARELNKKLGQVFEEEEIYRIDHYLGKQMVQNLEALKLANPMLQSLWDNKNISNIQITASETVGVEERAAYYEQAGAIRDMFQNHMLQMLMMVAMQSPEHINPENIRKKKSDIMKHLRPLNKKNTAFHVVRGQYGSGEINGEQVAAYIEEPGVESSSRNDTFVAARLWIDDYCWCGVPFYIRTGKRMKEKSTRVVIEFKSPIRDLYEDNKKTAVPNLLIIEISPNESVSLQLNLKNPAKYGKTEPVILQFSAPGKEAPEAYESLIFDTLRGDPTFFSHWEEVELSWNWVQPILEAFKDNTLPLHSYPAGSMGPEAAQQLLAGDGFIWW</sequence>
<dbReference type="HAMAP" id="MF_00966">
    <property type="entry name" value="G6PD"/>
    <property type="match status" value="1"/>
</dbReference>
<gene>
    <name evidence="7" type="primary">zwf</name>
    <name evidence="10" type="ORF">CHR53_10825</name>
</gene>
<dbReference type="Gene3D" id="3.30.360.10">
    <property type="entry name" value="Dihydrodipicolinate Reductase, domain 2"/>
    <property type="match status" value="1"/>
</dbReference>
<dbReference type="EC" id="1.1.1.49" evidence="7"/>
<evidence type="ECO:0000313" key="10">
    <source>
        <dbReference type="EMBL" id="AZU64927.1"/>
    </source>
</evidence>
<dbReference type="GO" id="GO:0004345">
    <property type="term" value="F:glucose-6-phosphate dehydrogenase activity"/>
    <property type="evidence" value="ECO:0007669"/>
    <property type="project" value="UniProtKB-UniRule"/>
</dbReference>
<evidence type="ECO:0000256" key="5">
    <source>
        <dbReference type="ARBA" id="ARBA00023002"/>
    </source>
</evidence>
<feature type="binding site" evidence="7">
    <location>
        <position position="218"/>
    </location>
    <ligand>
        <name>substrate</name>
    </ligand>
</feature>
<comment type="function">
    <text evidence="7">Catalyzes the oxidation of glucose 6-phosphate to 6-phosphogluconolactone.</text>
</comment>
<name>A0A3T0I6G9_9BACI</name>
<evidence type="ECO:0000256" key="1">
    <source>
        <dbReference type="ARBA" id="ARBA00004937"/>
    </source>
</evidence>
<feature type="binding site" evidence="7">
    <location>
        <begin position="87"/>
        <end position="88"/>
    </location>
    <ligand>
        <name>NADP(+)</name>
        <dbReference type="ChEBI" id="CHEBI:58349"/>
    </ligand>
</feature>
<dbReference type="PIRSF" id="PIRSF000110">
    <property type="entry name" value="G6PD"/>
    <property type="match status" value="1"/>
</dbReference>
<reference evidence="10 11" key="1">
    <citation type="submission" date="2017-07" db="EMBL/GenBank/DDBJ databases">
        <title>The complete genome sequence of Bacillus mesonae strain H20-5, an efficient strain improving plant abiotic stress resistance.</title>
        <authorList>
            <person name="Kim S.Y."/>
            <person name="Song H."/>
            <person name="Sang M.K."/>
            <person name="Weon H.-Y."/>
            <person name="Song J."/>
        </authorList>
    </citation>
    <scope>NUCLEOTIDE SEQUENCE [LARGE SCALE GENOMIC DNA]</scope>
    <source>
        <strain evidence="10 11">H20-5</strain>
    </source>
</reference>
<feature type="binding site" evidence="7">
    <location>
        <position position="44"/>
    </location>
    <ligand>
        <name>NADP(+)</name>
        <dbReference type="ChEBI" id="CHEBI:58349"/>
    </ligand>
</feature>
<dbReference type="UniPathway" id="UPA00115">
    <property type="reaction ID" value="UER00408"/>
</dbReference>
<dbReference type="GO" id="GO:0009051">
    <property type="term" value="P:pentose-phosphate shunt, oxidative branch"/>
    <property type="evidence" value="ECO:0007669"/>
    <property type="project" value="TreeGrafter"/>
</dbReference>
<dbReference type="InterPro" id="IPR019796">
    <property type="entry name" value="G6P_DH_AS"/>
</dbReference>
<feature type="domain" description="Glucose-6-phosphate dehydrogenase NAD-binding" evidence="8">
    <location>
        <begin position="7"/>
        <end position="189"/>
    </location>
</feature>
<evidence type="ECO:0000256" key="7">
    <source>
        <dbReference type="HAMAP-Rule" id="MF_00966"/>
    </source>
</evidence>
<dbReference type="PANTHER" id="PTHR23429:SF0">
    <property type="entry name" value="GLUCOSE-6-PHOSPHATE 1-DEHYDROGENASE"/>
    <property type="match status" value="1"/>
</dbReference>
<feature type="binding site" evidence="7">
    <location>
        <position position="184"/>
    </location>
    <ligand>
        <name>substrate</name>
    </ligand>
</feature>
<dbReference type="InterPro" id="IPR022674">
    <property type="entry name" value="G6P_DH_NAD-bd"/>
</dbReference>
<evidence type="ECO:0000256" key="2">
    <source>
        <dbReference type="ARBA" id="ARBA00009975"/>
    </source>
</evidence>
<dbReference type="AlphaFoldDB" id="A0A3T0I6G9"/>
<dbReference type="InterPro" id="IPR036291">
    <property type="entry name" value="NAD(P)-bd_dom_sf"/>
</dbReference>
<comment type="pathway">
    <text evidence="1 7">Carbohydrate degradation; pentose phosphate pathway; D-ribulose 5-phosphate from D-glucose 6-phosphate (oxidative stage): step 1/3.</text>
</comment>
<dbReference type="OrthoDB" id="9802739at2"/>
<keyword evidence="4 7" id="KW-0521">NADP</keyword>
<evidence type="ECO:0000259" key="8">
    <source>
        <dbReference type="Pfam" id="PF00479"/>
    </source>
</evidence>
<dbReference type="STRING" id="1193713.GCA_001636315_04588"/>
<accession>A0A3T0I6G9</accession>
<dbReference type="GO" id="GO:0006006">
    <property type="term" value="P:glucose metabolic process"/>
    <property type="evidence" value="ECO:0007669"/>
    <property type="project" value="UniProtKB-KW"/>
</dbReference>
<dbReference type="RefSeq" id="WP_066401092.1">
    <property type="nucleotide sequence ID" value="NZ_CP022572.1"/>
</dbReference>
<keyword evidence="5 7" id="KW-0560">Oxidoreductase</keyword>
<dbReference type="PANTHER" id="PTHR23429">
    <property type="entry name" value="GLUCOSE-6-PHOSPHATE 1-DEHYDROGENASE G6PD"/>
    <property type="match status" value="1"/>
</dbReference>
<dbReference type="PROSITE" id="PS00069">
    <property type="entry name" value="G6P_DEHYDROGENASE"/>
    <property type="match status" value="1"/>
</dbReference>
<comment type="catalytic activity">
    <reaction evidence="7">
        <text>D-glucose 6-phosphate + NADP(+) = 6-phospho-D-glucono-1,5-lactone + NADPH + H(+)</text>
        <dbReference type="Rhea" id="RHEA:15841"/>
        <dbReference type="ChEBI" id="CHEBI:15378"/>
        <dbReference type="ChEBI" id="CHEBI:57783"/>
        <dbReference type="ChEBI" id="CHEBI:57955"/>
        <dbReference type="ChEBI" id="CHEBI:58349"/>
        <dbReference type="ChEBI" id="CHEBI:61548"/>
        <dbReference type="EC" id="1.1.1.49"/>
    </reaction>
</comment>
<dbReference type="SUPFAM" id="SSF55347">
    <property type="entry name" value="Glyceraldehyde-3-phosphate dehydrogenase-like, C-terminal domain"/>
    <property type="match status" value="1"/>
</dbReference>
<keyword evidence="6 7" id="KW-0119">Carbohydrate metabolism</keyword>
<dbReference type="Proteomes" id="UP000282892">
    <property type="component" value="Chromosome"/>
</dbReference>
<dbReference type="InterPro" id="IPR001282">
    <property type="entry name" value="G6P_DH"/>
</dbReference>
<dbReference type="NCBIfam" id="TIGR00871">
    <property type="entry name" value="zwf"/>
    <property type="match status" value="1"/>
</dbReference>
<evidence type="ECO:0000256" key="4">
    <source>
        <dbReference type="ARBA" id="ARBA00022857"/>
    </source>
</evidence>
<evidence type="ECO:0000313" key="11">
    <source>
        <dbReference type="Proteomes" id="UP000282892"/>
    </source>
</evidence>
<protein>
    <recommendedName>
        <fullName evidence="7">Glucose-6-phosphate 1-dehydrogenase</fullName>
        <shortName evidence="7">G6PD</shortName>
        <ecNumber evidence="7">1.1.1.49</ecNumber>
    </recommendedName>
</protein>
<dbReference type="PRINTS" id="PR00079">
    <property type="entry name" value="G6PDHDRGNASE"/>
</dbReference>
<feature type="binding site" evidence="7">
    <location>
        <position position="347"/>
    </location>
    <ligand>
        <name>substrate</name>
    </ligand>
</feature>
<feature type="binding site" evidence="7">
    <location>
        <position position="342"/>
    </location>
    <ligand>
        <name>substrate</name>
    </ligand>
</feature>
<feature type="binding site" evidence="7">
    <location>
        <begin position="10"/>
        <end position="17"/>
    </location>
    <ligand>
        <name>NADP(+)</name>
        <dbReference type="ChEBI" id="CHEBI:58349"/>
    </ligand>
</feature>
<feature type="binding site" evidence="7">
    <location>
        <position position="150"/>
    </location>
    <ligand>
        <name>NADP(+)</name>
        <dbReference type="ChEBI" id="CHEBI:58349"/>
    </ligand>
</feature>
<dbReference type="GO" id="GO:0005829">
    <property type="term" value="C:cytosol"/>
    <property type="evidence" value="ECO:0007669"/>
    <property type="project" value="TreeGrafter"/>
</dbReference>
<evidence type="ECO:0000256" key="6">
    <source>
        <dbReference type="ARBA" id="ARBA00023277"/>
    </source>
</evidence>
<proteinExistence type="inferred from homology"/>
<evidence type="ECO:0000256" key="3">
    <source>
        <dbReference type="ARBA" id="ARBA00022526"/>
    </source>
</evidence>
<dbReference type="Pfam" id="PF00479">
    <property type="entry name" value="G6PD_N"/>
    <property type="match status" value="1"/>
</dbReference>
<dbReference type="GO" id="GO:0050661">
    <property type="term" value="F:NADP binding"/>
    <property type="evidence" value="ECO:0007669"/>
    <property type="project" value="UniProtKB-UniRule"/>
</dbReference>
<dbReference type="KEGG" id="nmk:CHR53_10825"/>
<feature type="domain" description="Glucose-6-phosphate dehydrogenase C-terminal" evidence="9">
    <location>
        <begin position="192"/>
        <end position="485"/>
    </location>
</feature>
<dbReference type="Pfam" id="PF02781">
    <property type="entry name" value="G6PD_C"/>
    <property type="match status" value="1"/>
</dbReference>
<organism evidence="10 11">
    <name type="scientific">Neobacillus mesonae</name>
    <dbReference type="NCBI Taxonomy" id="1193713"/>
    <lineage>
        <taxon>Bacteria</taxon>
        <taxon>Bacillati</taxon>
        <taxon>Bacillota</taxon>
        <taxon>Bacilli</taxon>
        <taxon>Bacillales</taxon>
        <taxon>Bacillaceae</taxon>
        <taxon>Neobacillus</taxon>
    </lineage>
</organism>
<keyword evidence="11" id="KW-1185">Reference proteome</keyword>
<dbReference type="InterPro" id="IPR022675">
    <property type="entry name" value="G6P_DH_C"/>
</dbReference>
<dbReference type="Gene3D" id="3.40.50.720">
    <property type="entry name" value="NAD(P)-binding Rossmann-like Domain"/>
    <property type="match status" value="1"/>
</dbReference>
<comment type="similarity">
    <text evidence="2 7">Belongs to the glucose-6-phosphate dehydrogenase family.</text>
</comment>
<feature type="binding site" evidence="7">
    <location>
        <position position="237"/>
    </location>
    <ligand>
        <name>substrate</name>
    </ligand>
</feature>
<dbReference type="EMBL" id="CP022572">
    <property type="protein sequence ID" value="AZU64927.1"/>
    <property type="molecule type" value="Genomic_DNA"/>
</dbReference>
<feature type="active site" description="Proton acceptor" evidence="7">
    <location>
        <position position="242"/>
    </location>
</feature>